<feature type="compositionally biased region" description="Low complexity" evidence="1">
    <location>
        <begin position="411"/>
        <end position="422"/>
    </location>
</feature>
<dbReference type="PANTHER" id="PTHR47117">
    <property type="entry name" value="STAR-RELATED LIPID TRANSFER PROTEIN 9"/>
    <property type="match status" value="1"/>
</dbReference>
<dbReference type="Gene3D" id="3.30.530.20">
    <property type="match status" value="2"/>
</dbReference>
<dbReference type="KEGG" id="aplc:110979629"/>
<feature type="compositionally biased region" description="Gly residues" evidence="1">
    <location>
        <begin position="392"/>
        <end position="410"/>
    </location>
</feature>
<keyword evidence="2" id="KW-1133">Transmembrane helix</keyword>
<dbReference type="OMA" id="AQPIDNC"/>
<accession>A0A8B7YFD7</accession>
<dbReference type="Proteomes" id="UP000694845">
    <property type="component" value="Unplaced"/>
</dbReference>
<evidence type="ECO:0000313" key="5">
    <source>
        <dbReference type="RefSeq" id="XP_022091307.1"/>
    </source>
</evidence>
<evidence type="ECO:0000313" key="4">
    <source>
        <dbReference type="Proteomes" id="UP000694845"/>
    </source>
</evidence>
<evidence type="ECO:0000259" key="3">
    <source>
        <dbReference type="PROSITE" id="PS50848"/>
    </source>
</evidence>
<dbReference type="RefSeq" id="XP_022091307.1">
    <property type="nucleotide sequence ID" value="XM_022235615.1"/>
</dbReference>
<dbReference type="AlphaFoldDB" id="A0A8B7YFD7"/>
<organism evidence="4 5">
    <name type="scientific">Acanthaster planci</name>
    <name type="common">Crown-of-thorns starfish</name>
    <dbReference type="NCBI Taxonomy" id="133434"/>
    <lineage>
        <taxon>Eukaryota</taxon>
        <taxon>Metazoa</taxon>
        <taxon>Echinodermata</taxon>
        <taxon>Eleutherozoa</taxon>
        <taxon>Asterozoa</taxon>
        <taxon>Asteroidea</taxon>
        <taxon>Valvatacea</taxon>
        <taxon>Valvatida</taxon>
        <taxon>Acanthasteridae</taxon>
        <taxon>Acanthaster</taxon>
    </lineage>
</organism>
<dbReference type="PANTHER" id="PTHR47117:SF8">
    <property type="entry name" value="KINESIN FAMILY MEMBER 16B"/>
    <property type="match status" value="1"/>
</dbReference>
<keyword evidence="4" id="KW-1185">Reference proteome</keyword>
<keyword evidence="2" id="KW-0472">Membrane</keyword>
<dbReference type="SUPFAM" id="SSF55961">
    <property type="entry name" value="Bet v1-like"/>
    <property type="match status" value="1"/>
</dbReference>
<dbReference type="OrthoDB" id="3176171at2759"/>
<name>A0A8B7YFD7_ACAPL</name>
<dbReference type="GO" id="GO:0008289">
    <property type="term" value="F:lipid binding"/>
    <property type="evidence" value="ECO:0007669"/>
    <property type="project" value="InterPro"/>
</dbReference>
<evidence type="ECO:0000256" key="1">
    <source>
        <dbReference type="SAM" id="MobiDB-lite"/>
    </source>
</evidence>
<feature type="domain" description="START" evidence="3">
    <location>
        <begin position="538"/>
        <end position="672"/>
    </location>
</feature>
<feature type="compositionally biased region" description="Basic residues" evidence="1">
    <location>
        <begin position="375"/>
        <end position="390"/>
    </location>
</feature>
<protein>
    <submittedName>
        <fullName evidence="5">Uncharacterized protein LOC110979629</fullName>
    </submittedName>
</protein>
<evidence type="ECO:0000256" key="2">
    <source>
        <dbReference type="SAM" id="Phobius"/>
    </source>
</evidence>
<sequence>MAWLSAVTLLEWDIVVFWCMVAASLLFLLVLLATVFFQEDYKLKSRKFQQQQTNLQFLLGQKLLPIEPSLGWQLVGVCNNLRVWIRHLPLPGQCSQTLHGCFATVDAEAEDVLAAVQNITKQREWDPSITCITQSSPPRLLDDVDIENPVMTDMVCIMSSPSKLSEPVHSGLFGLDLHYFWRILPFSLKLGMKVGDGMQEKRDIVVNRTWRVERDGTCWMFSKNEDSIKAPYTPWCYLLIQPIQEALGRRRSVLHFIWSPSPDASKTATDFSQCLAMRVAALRQYIKHTQLKLPPLTRTTLQHVSDLLPVFVEEDNEDELGTLQDAVKEKPCQTQGKKSWDREGAEPTEVTNVRVNASSRSKPKPARKSPSPLGKVKKVAPLRSRRHRGRAMGVGGGLGGGAIGGEGLGETGSSSSEDTGFSDWMSNKGSLERDSKAPTGAITSDPGVMTGMIDYMLGDEEPTSLKDGSEELYTLANQCSSELLAQSNQVTGINVNTSVAEQKAQTGGWFFHSLAKEVVILQKNPVQGKYHCFLGKGVIRARPEDVFKAVKNPRTRFIFDNMLKKMDIIKELSDSVQIVHAVHEVPQLLRKESRDFCLLQSSKIEGSSHIVSFTSANVAECPPSEAIPRAHVLPSGWVIEPIVDNRGSKFSMVTYIAQVCIGGKGVPASFIHFLSRRVPLSVAYLRLFVEAENM</sequence>
<feature type="region of interest" description="Disordered" evidence="1">
    <location>
        <begin position="327"/>
        <end position="445"/>
    </location>
</feature>
<dbReference type="InterPro" id="IPR023393">
    <property type="entry name" value="START-like_dom_sf"/>
</dbReference>
<proteinExistence type="predicted"/>
<dbReference type="Pfam" id="PF01852">
    <property type="entry name" value="START"/>
    <property type="match status" value="1"/>
</dbReference>
<dbReference type="PROSITE" id="PS50848">
    <property type="entry name" value="START"/>
    <property type="match status" value="1"/>
</dbReference>
<reference evidence="5" key="1">
    <citation type="submission" date="2025-08" db="UniProtKB">
        <authorList>
            <consortium name="RefSeq"/>
        </authorList>
    </citation>
    <scope>IDENTIFICATION</scope>
</reference>
<dbReference type="GeneID" id="110979629"/>
<feature type="transmembrane region" description="Helical" evidence="2">
    <location>
        <begin position="15"/>
        <end position="37"/>
    </location>
</feature>
<keyword evidence="2" id="KW-0812">Transmembrane</keyword>
<dbReference type="InterPro" id="IPR002913">
    <property type="entry name" value="START_lipid-bd_dom"/>
</dbReference>
<gene>
    <name evidence="5" type="primary">LOC110979629</name>
</gene>